<evidence type="ECO:0000256" key="4">
    <source>
        <dbReference type="ARBA" id="ARBA00022475"/>
    </source>
</evidence>
<feature type="transmembrane region" description="Helical" evidence="8">
    <location>
        <begin position="218"/>
        <end position="243"/>
    </location>
</feature>
<evidence type="ECO:0000256" key="2">
    <source>
        <dbReference type="ARBA" id="ARBA00007069"/>
    </source>
</evidence>
<dbReference type="SUPFAM" id="SSF161098">
    <property type="entry name" value="MetI-like"/>
    <property type="match status" value="2"/>
</dbReference>
<keyword evidence="6 8" id="KW-1133">Transmembrane helix</keyword>
<feature type="transmembrane region" description="Helical" evidence="8">
    <location>
        <begin position="80"/>
        <end position="109"/>
    </location>
</feature>
<name>A0A158DQW7_9BURK</name>
<gene>
    <name evidence="10" type="ORF">AWB79_07406</name>
</gene>
<evidence type="ECO:0000256" key="5">
    <source>
        <dbReference type="ARBA" id="ARBA00022692"/>
    </source>
</evidence>
<dbReference type="PANTHER" id="PTHR42929">
    <property type="entry name" value="INNER MEMBRANE ABC TRANSPORTER PERMEASE PROTEIN YDCU-RELATED-RELATED"/>
    <property type="match status" value="1"/>
</dbReference>
<feature type="domain" description="ABC transmembrane type-1" evidence="9">
    <location>
        <begin position="85"/>
        <end position="291"/>
    </location>
</feature>
<dbReference type="STRING" id="1777140.AWB79_07406"/>
<evidence type="ECO:0000259" key="9">
    <source>
        <dbReference type="PROSITE" id="PS50928"/>
    </source>
</evidence>
<feature type="transmembrane region" description="Helical" evidence="8">
    <location>
        <begin position="528"/>
        <end position="550"/>
    </location>
</feature>
<dbReference type="GO" id="GO:0055085">
    <property type="term" value="P:transmembrane transport"/>
    <property type="evidence" value="ECO:0007669"/>
    <property type="project" value="InterPro"/>
</dbReference>
<accession>A0A158DQW7</accession>
<evidence type="ECO:0000256" key="8">
    <source>
        <dbReference type="RuleBase" id="RU363032"/>
    </source>
</evidence>
<keyword evidence="7 8" id="KW-0472">Membrane</keyword>
<keyword evidence="11" id="KW-1185">Reference proteome</keyword>
<feature type="transmembrane region" description="Helical" evidence="8">
    <location>
        <begin position="417"/>
        <end position="439"/>
    </location>
</feature>
<feature type="domain" description="ABC transmembrane type-1" evidence="9">
    <location>
        <begin position="413"/>
        <end position="601"/>
    </location>
</feature>
<dbReference type="Pfam" id="PF00528">
    <property type="entry name" value="BPD_transp_1"/>
    <property type="match status" value="2"/>
</dbReference>
<reference evidence="10" key="1">
    <citation type="submission" date="2016-01" db="EMBL/GenBank/DDBJ databases">
        <authorList>
            <person name="Peeters C."/>
        </authorList>
    </citation>
    <scope>NUCLEOTIDE SEQUENCE</scope>
    <source>
        <strain evidence="10">LMG 29322</strain>
    </source>
</reference>
<evidence type="ECO:0000256" key="7">
    <source>
        <dbReference type="ARBA" id="ARBA00023136"/>
    </source>
</evidence>
<dbReference type="Proteomes" id="UP000054851">
    <property type="component" value="Unassembled WGS sequence"/>
</dbReference>
<sequence>MNTPSTAKPRSLSPLDVPATVRNRAYRIGKFREWLPGLPAALLVIVAFLGPVLYLVSSSFSVDGSFPTVANYVRLAHTPVYLGILGLTLRTAAVTTLLVLLAAYPVAFLLATCKASIRSRLIILVLLPFWTSFVIRCFAWIVILGRQGVLNKLLLSLGLVDTPVAMVFNTTGVLVGMMHAMMPLCVVSMLSVMDGIDMNLMRAAGTLGAPKSQAFWRVYFPLSLSGVCSGGLLVFIVSMGFFITPALLGGAKDQMISQLIIFQVQTTLDWGFAGAIAVLLLLTIVALFFLYNALFGLSTMPATIGRSMPREQGGGALKRVGNAVLGLAASVCETAGRAMEALLPHRADTRRLVSGRVVAWIVGGTILAFLAVPAFFVIPVSFTGAGYLSWPPQGFSVRWYQQIFESSVWWDAAGRSMAIGCSTALLATIVGTPAAFALVRGRFRAKGTLMALLIMPMMVPSIITALALFKLFSFLGMVGTNAALVIGHSILAIPYVVVSMVAVLKGYDIRLDEAAFTLGASRAQTLRLVTLPVLKGGLFAAFTFAFAISFDELTVALFLTGGEIKTLPRALWDAALLNVTPELTAVASLLLLTVTLVVLVGATTRRRRG</sequence>
<keyword evidence="3 8" id="KW-0813">Transport</keyword>
<dbReference type="CDD" id="cd06261">
    <property type="entry name" value="TM_PBP2"/>
    <property type="match status" value="2"/>
</dbReference>
<dbReference type="EMBL" id="FCOA02000055">
    <property type="protein sequence ID" value="SAK97012.1"/>
    <property type="molecule type" value="Genomic_DNA"/>
</dbReference>
<feature type="transmembrane region" description="Helical" evidence="8">
    <location>
        <begin position="357"/>
        <end position="382"/>
    </location>
</feature>
<feature type="transmembrane region" description="Helical" evidence="8">
    <location>
        <begin position="583"/>
        <end position="602"/>
    </location>
</feature>
<keyword evidence="4" id="KW-1003">Cell membrane</keyword>
<dbReference type="PROSITE" id="PS50928">
    <property type="entry name" value="ABC_TM1"/>
    <property type="match status" value="2"/>
</dbReference>
<dbReference type="AlphaFoldDB" id="A0A158DQW7"/>
<feature type="transmembrane region" description="Helical" evidence="8">
    <location>
        <begin position="121"/>
        <end position="144"/>
    </location>
</feature>
<proteinExistence type="inferred from homology"/>
<dbReference type="Gene3D" id="1.10.3720.10">
    <property type="entry name" value="MetI-like"/>
    <property type="match status" value="2"/>
</dbReference>
<feature type="transmembrane region" description="Helical" evidence="8">
    <location>
        <begin position="34"/>
        <end position="60"/>
    </location>
</feature>
<evidence type="ECO:0000256" key="1">
    <source>
        <dbReference type="ARBA" id="ARBA00004651"/>
    </source>
</evidence>
<dbReference type="GO" id="GO:0005886">
    <property type="term" value="C:plasma membrane"/>
    <property type="evidence" value="ECO:0007669"/>
    <property type="project" value="UniProtKB-SubCell"/>
</dbReference>
<protein>
    <submittedName>
        <fullName evidence="10">Binding-protein-dependent transport system inner membrane protein</fullName>
    </submittedName>
</protein>
<evidence type="ECO:0000313" key="10">
    <source>
        <dbReference type="EMBL" id="SAK97012.1"/>
    </source>
</evidence>
<feature type="transmembrane region" description="Helical" evidence="8">
    <location>
        <begin position="270"/>
        <end position="291"/>
    </location>
</feature>
<evidence type="ECO:0000256" key="3">
    <source>
        <dbReference type="ARBA" id="ARBA00022448"/>
    </source>
</evidence>
<feature type="transmembrane region" description="Helical" evidence="8">
    <location>
        <begin position="484"/>
        <end position="507"/>
    </location>
</feature>
<feature type="transmembrane region" description="Helical" evidence="8">
    <location>
        <begin position="451"/>
        <end position="472"/>
    </location>
</feature>
<evidence type="ECO:0000256" key="6">
    <source>
        <dbReference type="ARBA" id="ARBA00022989"/>
    </source>
</evidence>
<comment type="similarity">
    <text evidence="2">Belongs to the binding-protein-dependent transport system permease family. CysTW subfamily.</text>
</comment>
<feature type="transmembrane region" description="Helical" evidence="8">
    <location>
        <begin position="164"/>
        <end position="192"/>
    </location>
</feature>
<comment type="subcellular location">
    <subcellularLocation>
        <location evidence="1 8">Cell membrane</location>
        <topology evidence="1 8">Multi-pass membrane protein</topology>
    </subcellularLocation>
</comment>
<keyword evidence="5 8" id="KW-0812">Transmembrane</keyword>
<dbReference type="InterPro" id="IPR035906">
    <property type="entry name" value="MetI-like_sf"/>
</dbReference>
<organism evidence="10 11">
    <name type="scientific">Caballeronia hypogeia</name>
    <dbReference type="NCBI Taxonomy" id="1777140"/>
    <lineage>
        <taxon>Bacteria</taxon>
        <taxon>Pseudomonadati</taxon>
        <taxon>Pseudomonadota</taxon>
        <taxon>Betaproteobacteria</taxon>
        <taxon>Burkholderiales</taxon>
        <taxon>Burkholderiaceae</taxon>
        <taxon>Caballeronia</taxon>
    </lineage>
</organism>
<dbReference type="OrthoDB" id="9808619at2"/>
<dbReference type="PANTHER" id="PTHR42929:SF5">
    <property type="entry name" value="ABC TRANSPORTER PERMEASE PROTEIN"/>
    <property type="match status" value="1"/>
</dbReference>
<dbReference type="RefSeq" id="WP_061172403.1">
    <property type="nucleotide sequence ID" value="NZ_FCOA02000055.1"/>
</dbReference>
<evidence type="ECO:0000313" key="11">
    <source>
        <dbReference type="Proteomes" id="UP000054851"/>
    </source>
</evidence>
<dbReference type="InterPro" id="IPR000515">
    <property type="entry name" value="MetI-like"/>
</dbReference>
<comment type="caution">
    <text evidence="10">The sequence shown here is derived from an EMBL/GenBank/DDBJ whole genome shotgun (WGS) entry which is preliminary data.</text>
</comment>